<dbReference type="InterPro" id="IPR007225">
    <property type="entry name" value="EXOC6/Sec15"/>
</dbReference>
<dbReference type="InterPro" id="IPR046361">
    <property type="entry name" value="EXOC6/Sec15_C"/>
</dbReference>
<dbReference type="InterPro" id="IPR042044">
    <property type="entry name" value="EXOC6PINT-1/Sec15/Tip20_C_dom2"/>
</dbReference>
<feature type="domain" description="Exocyst complex subunit EXOC6/Sec15 C-terminal" evidence="6">
    <location>
        <begin position="12"/>
        <end position="269"/>
    </location>
</feature>
<evidence type="ECO:0000256" key="3">
    <source>
        <dbReference type="ARBA" id="ARBA00022483"/>
    </source>
</evidence>
<evidence type="ECO:0000313" key="7">
    <source>
        <dbReference type="WBParaSite" id="ECPE_0001497401-mRNA-1"/>
    </source>
</evidence>
<dbReference type="AlphaFoldDB" id="A0A183B6U9"/>
<dbReference type="PANTHER" id="PTHR12702">
    <property type="entry name" value="SEC15"/>
    <property type="match status" value="1"/>
</dbReference>
<evidence type="ECO:0000256" key="5">
    <source>
        <dbReference type="SAM" id="MobiDB-lite"/>
    </source>
</evidence>
<evidence type="ECO:0000256" key="4">
    <source>
        <dbReference type="ARBA" id="ARBA00023054"/>
    </source>
</evidence>
<evidence type="ECO:0000256" key="1">
    <source>
        <dbReference type="ARBA" id="ARBA00007944"/>
    </source>
</evidence>
<dbReference type="WBParaSite" id="ECPE_0001497401-mRNA-1">
    <property type="protein sequence ID" value="ECPE_0001497401-mRNA-1"/>
    <property type="gene ID" value="ECPE_0001497401"/>
</dbReference>
<name>A0A183B6U9_9TREM</name>
<proteinExistence type="inferred from homology"/>
<dbReference type="InterPro" id="IPR042045">
    <property type="entry name" value="EXOC6/Sec15_C_dom1"/>
</dbReference>
<evidence type="ECO:0000256" key="2">
    <source>
        <dbReference type="ARBA" id="ARBA00022448"/>
    </source>
</evidence>
<comment type="similarity">
    <text evidence="1">Belongs to the SEC15 family.</text>
</comment>
<keyword evidence="3" id="KW-0268">Exocytosis</keyword>
<accession>A0A183B6U9</accession>
<dbReference type="Gene3D" id="1.20.58.670">
    <property type="entry name" value="Dsl1p vesicle tethering complex, Tip20p subunit, domain D"/>
    <property type="match status" value="1"/>
</dbReference>
<feature type="region of interest" description="Disordered" evidence="5">
    <location>
        <begin position="125"/>
        <end position="158"/>
    </location>
</feature>
<keyword evidence="4" id="KW-0175">Coiled coil</keyword>
<sequence>LAQFLSLYPPANTAEFASLPFPRQLCYSWMVPRIYKAIQEYVDLCRRFCAHVDLACSELEDTINRATNALFIDCLNVVLTSSVRQSERMLPRLIQFCTNLEELETACGHLDAYLQQIVPSGQEETFQDQSNGTAVNGKDNSSGDLGPTGLSTGANPPRSRLQGASLLKDIRALVESLIYGHLNDCVDEFISLINYNQSNENTDGFGLNNGSVQNNLKPNEHIIDLTNWLSTTFQALANIPPKVAQTACISVCKHIARSLYELLLSPHVSLL</sequence>
<dbReference type="GO" id="GO:0090522">
    <property type="term" value="P:vesicle tethering involved in exocytosis"/>
    <property type="evidence" value="ECO:0007669"/>
    <property type="project" value="InterPro"/>
</dbReference>
<dbReference type="GO" id="GO:0016020">
    <property type="term" value="C:membrane"/>
    <property type="evidence" value="ECO:0007669"/>
    <property type="project" value="TreeGrafter"/>
</dbReference>
<dbReference type="Gene3D" id="1.10.357.30">
    <property type="entry name" value="Exocyst complex subunit Sec15 C-terminal domain, N-terminal subdomain"/>
    <property type="match status" value="1"/>
</dbReference>
<keyword evidence="2" id="KW-0813">Transport</keyword>
<feature type="compositionally biased region" description="Polar residues" evidence="5">
    <location>
        <begin position="125"/>
        <end position="154"/>
    </location>
</feature>
<dbReference type="Pfam" id="PF04091">
    <property type="entry name" value="Sec15_C"/>
    <property type="match status" value="1"/>
</dbReference>
<dbReference type="GO" id="GO:0000145">
    <property type="term" value="C:exocyst"/>
    <property type="evidence" value="ECO:0007669"/>
    <property type="project" value="TreeGrafter"/>
</dbReference>
<reference evidence="7" key="1">
    <citation type="submission" date="2016-06" db="UniProtKB">
        <authorList>
            <consortium name="WormBaseParasite"/>
        </authorList>
    </citation>
    <scope>IDENTIFICATION</scope>
</reference>
<evidence type="ECO:0000259" key="6">
    <source>
        <dbReference type="Pfam" id="PF04091"/>
    </source>
</evidence>
<organism evidence="7">
    <name type="scientific">Echinostoma caproni</name>
    <dbReference type="NCBI Taxonomy" id="27848"/>
    <lineage>
        <taxon>Eukaryota</taxon>
        <taxon>Metazoa</taxon>
        <taxon>Spiralia</taxon>
        <taxon>Lophotrochozoa</taxon>
        <taxon>Platyhelminthes</taxon>
        <taxon>Trematoda</taxon>
        <taxon>Digenea</taxon>
        <taxon>Plagiorchiida</taxon>
        <taxon>Echinostomata</taxon>
        <taxon>Echinostomatoidea</taxon>
        <taxon>Echinostomatidae</taxon>
        <taxon>Echinostoma</taxon>
    </lineage>
</organism>
<dbReference type="PANTHER" id="PTHR12702:SF0">
    <property type="entry name" value="EXOCYST COMPLEX COMPONENT 6"/>
    <property type="match status" value="1"/>
</dbReference>
<dbReference type="GO" id="GO:0006893">
    <property type="term" value="P:Golgi to plasma membrane transport"/>
    <property type="evidence" value="ECO:0007669"/>
    <property type="project" value="TreeGrafter"/>
</dbReference>
<dbReference type="GO" id="GO:0006886">
    <property type="term" value="P:intracellular protein transport"/>
    <property type="evidence" value="ECO:0007669"/>
    <property type="project" value="InterPro"/>
</dbReference>
<protein>
    <submittedName>
        <fullName evidence="7">Sec15 domain-containing protein</fullName>
    </submittedName>
</protein>